<evidence type="ECO:0000256" key="1">
    <source>
        <dbReference type="ARBA" id="ARBA00004123"/>
    </source>
</evidence>
<feature type="compositionally biased region" description="Pro residues" evidence="9">
    <location>
        <begin position="127"/>
        <end position="138"/>
    </location>
</feature>
<keyword evidence="6" id="KW-0804">Transcription</keyword>
<evidence type="ECO:0000259" key="10">
    <source>
        <dbReference type="PROSITE" id="PS50114"/>
    </source>
</evidence>
<feature type="region of interest" description="Disordered" evidence="9">
    <location>
        <begin position="163"/>
        <end position="188"/>
    </location>
</feature>
<organism evidence="11 12">
    <name type="scientific">Mucor velutinosus</name>
    <dbReference type="NCBI Taxonomy" id="708070"/>
    <lineage>
        <taxon>Eukaryota</taxon>
        <taxon>Fungi</taxon>
        <taxon>Fungi incertae sedis</taxon>
        <taxon>Mucoromycota</taxon>
        <taxon>Mucoromycotina</taxon>
        <taxon>Mucoromycetes</taxon>
        <taxon>Mucorales</taxon>
        <taxon>Mucorineae</taxon>
        <taxon>Mucoraceae</taxon>
        <taxon>Mucor</taxon>
    </lineage>
</organism>
<accession>A0AAN7DK88</accession>
<feature type="domain" description="GATA-type" evidence="10">
    <location>
        <begin position="60"/>
        <end position="108"/>
    </location>
</feature>
<evidence type="ECO:0000256" key="4">
    <source>
        <dbReference type="ARBA" id="ARBA00022833"/>
    </source>
</evidence>
<evidence type="ECO:0000313" key="12">
    <source>
        <dbReference type="Proteomes" id="UP001304243"/>
    </source>
</evidence>
<dbReference type="RefSeq" id="XP_064685264.1">
    <property type="nucleotide sequence ID" value="XM_064828062.1"/>
</dbReference>
<keyword evidence="12" id="KW-1185">Reference proteome</keyword>
<dbReference type="GO" id="GO:0005634">
    <property type="term" value="C:nucleus"/>
    <property type="evidence" value="ECO:0007669"/>
    <property type="project" value="UniProtKB-SubCell"/>
</dbReference>
<dbReference type="AlphaFoldDB" id="A0AAN7DK88"/>
<dbReference type="PANTHER" id="PTHR10071:SF335">
    <property type="entry name" value="IRON-SENSING TRANSCRIPTIONAL REPRESSOR-RELATED"/>
    <property type="match status" value="1"/>
</dbReference>
<dbReference type="PROSITE" id="PS50114">
    <property type="entry name" value="GATA_ZN_FINGER_2"/>
    <property type="match status" value="2"/>
</dbReference>
<comment type="caution">
    <text evidence="11">The sequence shown here is derived from an EMBL/GenBank/DDBJ whole genome shotgun (WGS) entry which is preliminary data.</text>
</comment>
<dbReference type="EMBL" id="JASEJX010000012">
    <property type="protein sequence ID" value="KAK4518598.1"/>
    <property type="molecule type" value="Genomic_DNA"/>
</dbReference>
<dbReference type="GeneID" id="89952503"/>
<evidence type="ECO:0000256" key="8">
    <source>
        <dbReference type="PROSITE-ProRule" id="PRU00094"/>
    </source>
</evidence>
<feature type="region of interest" description="Disordered" evidence="9">
    <location>
        <begin position="305"/>
        <end position="334"/>
    </location>
</feature>
<comment type="subcellular location">
    <subcellularLocation>
        <location evidence="1">Nucleus</location>
    </subcellularLocation>
</comment>
<name>A0AAN7DK88_9FUNG</name>
<evidence type="ECO:0000256" key="3">
    <source>
        <dbReference type="ARBA" id="ARBA00022771"/>
    </source>
</evidence>
<feature type="compositionally biased region" description="Polar residues" evidence="9">
    <location>
        <begin position="163"/>
        <end position="176"/>
    </location>
</feature>
<evidence type="ECO:0000256" key="7">
    <source>
        <dbReference type="ARBA" id="ARBA00023242"/>
    </source>
</evidence>
<dbReference type="GO" id="GO:0000981">
    <property type="term" value="F:DNA-binding transcription factor activity, RNA polymerase II-specific"/>
    <property type="evidence" value="ECO:0007669"/>
    <property type="project" value="TreeGrafter"/>
</dbReference>
<dbReference type="SUPFAM" id="SSF57716">
    <property type="entry name" value="Glucocorticoid receptor-like (DNA-binding domain)"/>
    <property type="match status" value="2"/>
</dbReference>
<dbReference type="GO" id="GO:0000978">
    <property type="term" value="F:RNA polymerase II cis-regulatory region sequence-specific DNA binding"/>
    <property type="evidence" value="ECO:0007669"/>
    <property type="project" value="TreeGrafter"/>
</dbReference>
<keyword evidence="3 8" id="KW-0863">Zinc-finger</keyword>
<protein>
    <recommendedName>
        <fullName evidence="10">GATA-type domain-containing protein</fullName>
    </recommendedName>
</protein>
<dbReference type="FunFam" id="3.30.50.10:FF:000007">
    <property type="entry name" value="Nitrogen regulatory AreA, N-terminal"/>
    <property type="match status" value="1"/>
</dbReference>
<dbReference type="Proteomes" id="UP001304243">
    <property type="component" value="Unassembled WGS sequence"/>
</dbReference>
<evidence type="ECO:0000256" key="9">
    <source>
        <dbReference type="SAM" id="MobiDB-lite"/>
    </source>
</evidence>
<feature type="region of interest" description="Disordered" evidence="9">
    <location>
        <begin position="124"/>
        <end position="145"/>
    </location>
</feature>
<evidence type="ECO:0000256" key="2">
    <source>
        <dbReference type="ARBA" id="ARBA00022723"/>
    </source>
</evidence>
<dbReference type="Gene3D" id="3.30.50.10">
    <property type="entry name" value="Erythroid Transcription Factor GATA-1, subunit A"/>
    <property type="match status" value="2"/>
</dbReference>
<dbReference type="InterPro" id="IPR000679">
    <property type="entry name" value="Znf_GATA"/>
</dbReference>
<dbReference type="GO" id="GO:0008270">
    <property type="term" value="F:zinc ion binding"/>
    <property type="evidence" value="ECO:0007669"/>
    <property type="project" value="UniProtKB-KW"/>
</dbReference>
<dbReference type="InterPro" id="IPR039355">
    <property type="entry name" value="Transcription_factor_GATA"/>
</dbReference>
<dbReference type="CDD" id="cd00202">
    <property type="entry name" value="ZnF_GATA"/>
    <property type="match status" value="2"/>
</dbReference>
<dbReference type="PRINTS" id="PR00619">
    <property type="entry name" value="GATAZNFINGER"/>
</dbReference>
<reference evidence="11 12" key="1">
    <citation type="submission" date="2022-11" db="EMBL/GenBank/DDBJ databases">
        <title>Mucor velutinosus strain NIH1002 WGS.</title>
        <authorList>
            <person name="Subramanian P."/>
            <person name="Mullikin J.C."/>
            <person name="Segre J.A."/>
            <person name="Zelazny A.M."/>
        </authorList>
    </citation>
    <scope>NUCLEOTIDE SEQUENCE [LARGE SCALE GENOMIC DNA]</scope>
    <source>
        <strain evidence="11 12">NIH1002</strain>
    </source>
</reference>
<dbReference type="Pfam" id="PF00320">
    <property type="entry name" value="GATA"/>
    <property type="match status" value="2"/>
</dbReference>
<dbReference type="PROSITE" id="PS00344">
    <property type="entry name" value="GATA_ZN_FINGER_1"/>
    <property type="match status" value="2"/>
</dbReference>
<keyword evidence="7" id="KW-0539">Nucleus</keyword>
<feature type="compositionally biased region" description="Low complexity" evidence="9">
    <location>
        <begin position="177"/>
        <end position="188"/>
    </location>
</feature>
<evidence type="ECO:0000256" key="5">
    <source>
        <dbReference type="ARBA" id="ARBA00023015"/>
    </source>
</evidence>
<dbReference type="PANTHER" id="PTHR10071">
    <property type="entry name" value="TRANSCRIPTION FACTOR GATA FAMILY MEMBER"/>
    <property type="match status" value="1"/>
</dbReference>
<dbReference type="GO" id="GO:0045944">
    <property type="term" value="P:positive regulation of transcription by RNA polymerase II"/>
    <property type="evidence" value="ECO:0007669"/>
    <property type="project" value="TreeGrafter"/>
</dbReference>
<feature type="domain" description="GATA-type" evidence="10">
    <location>
        <begin position="194"/>
        <end position="247"/>
    </location>
</feature>
<dbReference type="InterPro" id="IPR013088">
    <property type="entry name" value="Znf_NHR/GATA"/>
</dbReference>
<keyword evidence="5" id="KW-0805">Transcription regulation</keyword>
<dbReference type="SMART" id="SM00401">
    <property type="entry name" value="ZnF_GATA"/>
    <property type="match status" value="2"/>
</dbReference>
<dbReference type="GO" id="GO:0000122">
    <property type="term" value="P:negative regulation of transcription by RNA polymerase II"/>
    <property type="evidence" value="ECO:0007669"/>
    <property type="project" value="TreeGrafter"/>
</dbReference>
<sequence length="472" mass="50815">MSKTNDMNCVQQDQPTSAVVAGFDQSKVSAPSSNNSISAVVEPSNSSVAKSDIGSAVVTSCSNCGTTTTPLWRRSPLGETICNACGLYYKARNTTRPVWLKRNASKRPKNTTISPIALAPRISPTPLLAPAPPPPSSVSPPSLSFSTAASKPSVPTFVVIQQQTASQQPKENVSNVTTASTAATTSTSSTTPEDLANLICANCQTATTPLWRRDESGHPICNACGLYFKLHSVRRPITMKRSTIKRRKRVTAATMVTHKPVVMHRPAIAPIALSADASLCGTKRRIENASESAAKRIEHLRPLLPTPSPAHAVERPPSPAASVHSARSSPDPIEPDVFQHHHQRYLPSPPMRPIKSTSNIACLLNPEIDRHQRSLPSLPSPPSIPHEDMLPLSPKMNNDAKHVAAAFATTVSALFNPAVVDRKHTHQVLEAHRIELKREVTNLTSLLSRTTAMLQNIDQVMATSSSSSTNNY</sequence>
<evidence type="ECO:0000256" key="6">
    <source>
        <dbReference type="ARBA" id="ARBA00023163"/>
    </source>
</evidence>
<evidence type="ECO:0000313" key="11">
    <source>
        <dbReference type="EMBL" id="KAK4518598.1"/>
    </source>
</evidence>
<keyword evidence="2" id="KW-0479">Metal-binding</keyword>
<proteinExistence type="predicted"/>
<keyword evidence="4" id="KW-0862">Zinc</keyword>
<gene>
    <name evidence="11" type="ORF">ATC70_008817</name>
</gene>